<reference evidence="1 2" key="1">
    <citation type="journal article" date="2019" name="Commun. Biol.">
        <title>The bagworm genome reveals a unique fibroin gene that provides high tensile strength.</title>
        <authorList>
            <person name="Kono N."/>
            <person name="Nakamura H."/>
            <person name="Ohtoshi R."/>
            <person name="Tomita M."/>
            <person name="Numata K."/>
            <person name="Arakawa K."/>
        </authorList>
    </citation>
    <scope>NUCLEOTIDE SEQUENCE [LARGE SCALE GENOMIC DNA]</scope>
</reference>
<evidence type="ECO:0000313" key="2">
    <source>
        <dbReference type="Proteomes" id="UP000299102"/>
    </source>
</evidence>
<name>A0A4C1U3C4_EUMVA</name>
<evidence type="ECO:0000313" key="1">
    <source>
        <dbReference type="EMBL" id="GBP20801.1"/>
    </source>
</evidence>
<dbReference type="Proteomes" id="UP000299102">
    <property type="component" value="Unassembled WGS sequence"/>
</dbReference>
<sequence length="114" mass="12581">MLIKKSVVLPNNVFDEGRDKPRDVTPPSGRSNVLNAFVCCDSCNGRTAPDPRLVTVIEVYIVDKGLTLRTRHPQRSPLPAPTIILVPLLQVSRRRSDCGGRHPMLGLILSRSDV</sequence>
<gene>
    <name evidence="1" type="ORF">EVAR_14527_1</name>
</gene>
<protein>
    <submittedName>
        <fullName evidence="1">Uncharacterized protein</fullName>
    </submittedName>
</protein>
<accession>A0A4C1U3C4</accession>
<dbReference type="EMBL" id="BGZK01000122">
    <property type="protein sequence ID" value="GBP20801.1"/>
    <property type="molecule type" value="Genomic_DNA"/>
</dbReference>
<proteinExistence type="predicted"/>
<organism evidence="1 2">
    <name type="scientific">Eumeta variegata</name>
    <name type="common">Bagworm moth</name>
    <name type="synonym">Eumeta japonica</name>
    <dbReference type="NCBI Taxonomy" id="151549"/>
    <lineage>
        <taxon>Eukaryota</taxon>
        <taxon>Metazoa</taxon>
        <taxon>Ecdysozoa</taxon>
        <taxon>Arthropoda</taxon>
        <taxon>Hexapoda</taxon>
        <taxon>Insecta</taxon>
        <taxon>Pterygota</taxon>
        <taxon>Neoptera</taxon>
        <taxon>Endopterygota</taxon>
        <taxon>Lepidoptera</taxon>
        <taxon>Glossata</taxon>
        <taxon>Ditrysia</taxon>
        <taxon>Tineoidea</taxon>
        <taxon>Psychidae</taxon>
        <taxon>Oiketicinae</taxon>
        <taxon>Eumeta</taxon>
    </lineage>
</organism>
<dbReference type="AlphaFoldDB" id="A0A4C1U3C4"/>
<keyword evidence="2" id="KW-1185">Reference proteome</keyword>
<comment type="caution">
    <text evidence="1">The sequence shown here is derived from an EMBL/GenBank/DDBJ whole genome shotgun (WGS) entry which is preliminary data.</text>
</comment>